<dbReference type="PANTHER" id="PTHR30442">
    <property type="entry name" value="IRON III DICITRATE TRANSPORT PROTEIN FECA"/>
    <property type="match status" value="1"/>
</dbReference>
<keyword evidence="13" id="KW-0675">Receptor</keyword>
<dbReference type="Pfam" id="PF00593">
    <property type="entry name" value="TonB_dep_Rec_b-barrel"/>
    <property type="match status" value="1"/>
</dbReference>
<evidence type="ECO:0000259" key="12">
    <source>
        <dbReference type="Pfam" id="PF07715"/>
    </source>
</evidence>
<dbReference type="RefSeq" id="WP_311665542.1">
    <property type="nucleotide sequence ID" value="NZ_JAVRHT010000048.1"/>
</dbReference>
<evidence type="ECO:0000256" key="9">
    <source>
        <dbReference type="RuleBase" id="RU003357"/>
    </source>
</evidence>
<keyword evidence="4 8" id="KW-0812">Transmembrane</keyword>
<keyword evidence="5 9" id="KW-0798">TonB box</keyword>
<comment type="caution">
    <text evidence="13">The sequence shown here is derived from an EMBL/GenBank/DDBJ whole genome shotgun (WGS) entry which is preliminary data.</text>
</comment>
<keyword evidence="3 8" id="KW-1134">Transmembrane beta strand</keyword>
<proteinExistence type="inferred from homology"/>
<evidence type="ECO:0000256" key="8">
    <source>
        <dbReference type="PROSITE-ProRule" id="PRU01360"/>
    </source>
</evidence>
<organism evidence="13 14">
    <name type="scientific">Rubrivirga litoralis</name>
    <dbReference type="NCBI Taxonomy" id="3075598"/>
    <lineage>
        <taxon>Bacteria</taxon>
        <taxon>Pseudomonadati</taxon>
        <taxon>Rhodothermota</taxon>
        <taxon>Rhodothermia</taxon>
        <taxon>Rhodothermales</taxon>
        <taxon>Rubricoccaceae</taxon>
        <taxon>Rubrivirga</taxon>
    </lineage>
</organism>
<reference evidence="13 14" key="1">
    <citation type="submission" date="2023-09" db="EMBL/GenBank/DDBJ databases">
        <authorList>
            <person name="Rey-Velasco X."/>
        </authorList>
    </citation>
    <scope>NUCLEOTIDE SEQUENCE [LARGE SCALE GENOMIC DNA]</scope>
    <source>
        <strain evidence="13 14">F394</strain>
    </source>
</reference>
<dbReference type="InterPro" id="IPR039426">
    <property type="entry name" value="TonB-dep_rcpt-like"/>
</dbReference>
<keyword evidence="2 8" id="KW-0813">Transport</keyword>
<dbReference type="PROSITE" id="PS52016">
    <property type="entry name" value="TONB_DEPENDENT_REC_3"/>
    <property type="match status" value="1"/>
</dbReference>
<evidence type="ECO:0000256" key="1">
    <source>
        <dbReference type="ARBA" id="ARBA00004571"/>
    </source>
</evidence>
<evidence type="ECO:0000256" key="10">
    <source>
        <dbReference type="SAM" id="SignalP"/>
    </source>
</evidence>
<dbReference type="SUPFAM" id="SSF49452">
    <property type="entry name" value="Starch-binding domain-like"/>
    <property type="match status" value="1"/>
</dbReference>
<dbReference type="Proteomes" id="UP001267426">
    <property type="component" value="Unassembled WGS sequence"/>
</dbReference>
<name>A0ABU3BUT1_9BACT</name>
<gene>
    <name evidence="13" type="ORF">RM540_14905</name>
</gene>
<dbReference type="Pfam" id="PF07715">
    <property type="entry name" value="Plug"/>
    <property type="match status" value="1"/>
</dbReference>
<keyword evidence="10" id="KW-0732">Signal</keyword>
<comment type="subcellular location">
    <subcellularLocation>
        <location evidence="1 8">Cell outer membrane</location>
        <topology evidence="1 8">Multi-pass membrane protein</topology>
    </subcellularLocation>
</comment>
<evidence type="ECO:0000256" key="4">
    <source>
        <dbReference type="ARBA" id="ARBA00022692"/>
    </source>
</evidence>
<feature type="signal peptide" evidence="10">
    <location>
        <begin position="1"/>
        <end position="19"/>
    </location>
</feature>
<evidence type="ECO:0000256" key="2">
    <source>
        <dbReference type="ARBA" id="ARBA00022448"/>
    </source>
</evidence>
<dbReference type="Gene3D" id="2.40.170.20">
    <property type="entry name" value="TonB-dependent receptor, beta-barrel domain"/>
    <property type="match status" value="1"/>
</dbReference>
<evidence type="ECO:0000256" key="6">
    <source>
        <dbReference type="ARBA" id="ARBA00023136"/>
    </source>
</evidence>
<evidence type="ECO:0000259" key="11">
    <source>
        <dbReference type="Pfam" id="PF00593"/>
    </source>
</evidence>
<dbReference type="Pfam" id="PF13620">
    <property type="entry name" value="CarboxypepD_reg"/>
    <property type="match status" value="1"/>
</dbReference>
<keyword evidence="14" id="KW-1185">Reference proteome</keyword>
<sequence>MRRLPALALPLLLAASVAAQTGTLAGRVVGTDGVPLPGATVLVEATARGAATDLDGRFEVGGLAPGAYRVTASTVGYAPATERVEVAAGERAEVQFVLVEAALDPGEVVVTARETLTGRGTLDLPGSGHYVGAKTLQIVGDYDVHRVLREVPGVTVQEEDGYGLRPNVGLRGSGAERSGTITLMEDGVLIAPAPYAAPAAYYFPTTGRMDGVEVRTGAGQIKYGPATTGGALNLVAAQIPDGFEARGEARLGANDQRTLHARVGDATASAGWLGGAGVGFVAEVRSDNVDGFKTIEGPGGAALLGPEGDELSTGFEKLDLFGRLRVATAPGAAVYQSLTLTAGLTDEVSDETYLGLTDDDFAATPFARYAGSQRDQMDADHRALRARHVAVFSDHADLTTTVYRNAFARNWYKLDKAAGAEGGAVGIAALLDDPGEYADAYAALRGAAPGRLFVKANNREYLSRGVQTVAGLRTGGALVEAGLRLHADEMDRFQWVDEYATADAQTALAVAGTPGTDSNRIESARAVAGFVQAEVPLGRVVLTPGVRVESVRLRREDFGKGDPDRTGADLAVRENTATAFIPGLGAVADLGAGWRAFGGVHRGFAPPDSRPETDPEASVNTEVGVRYGSRDVEVQVAGYWTAYENLLGSDLAAAGGGGTSDQFNGGRVDVFGAEVGVTADLVGLAAPPAARAGWAAPLRVAYTLTDGRFRNAFESDFDAWGTVAEGDALPYQARHRLYVRAGVERAGWSTAVLANAVSDMRTAAGQGAIPASERIDAHVTFDLVAEAPLPGGVALTARAINLTDATYAVARRPAGLRPGLPRTLAIGLRARIGR</sequence>
<feature type="chain" id="PRO_5045608291" evidence="10">
    <location>
        <begin position="20"/>
        <end position="834"/>
    </location>
</feature>
<accession>A0ABU3BUT1</accession>
<dbReference type="InterPro" id="IPR037066">
    <property type="entry name" value="Plug_dom_sf"/>
</dbReference>
<evidence type="ECO:0000256" key="5">
    <source>
        <dbReference type="ARBA" id="ARBA00023077"/>
    </source>
</evidence>
<dbReference type="Gene3D" id="2.170.130.10">
    <property type="entry name" value="TonB-dependent receptor, plug domain"/>
    <property type="match status" value="1"/>
</dbReference>
<keyword evidence="6 8" id="KW-0472">Membrane</keyword>
<evidence type="ECO:0000313" key="14">
    <source>
        <dbReference type="Proteomes" id="UP001267426"/>
    </source>
</evidence>
<protein>
    <submittedName>
        <fullName evidence="13">TonB-dependent receptor</fullName>
    </submittedName>
</protein>
<dbReference type="InterPro" id="IPR012910">
    <property type="entry name" value="Plug_dom"/>
</dbReference>
<dbReference type="PANTHER" id="PTHR30442:SF0">
    <property type="entry name" value="FE(3+) DICITRATE TRANSPORT PROTEIN FECA"/>
    <property type="match status" value="1"/>
</dbReference>
<dbReference type="InterPro" id="IPR036942">
    <property type="entry name" value="Beta-barrel_TonB_sf"/>
</dbReference>
<evidence type="ECO:0000256" key="3">
    <source>
        <dbReference type="ARBA" id="ARBA00022452"/>
    </source>
</evidence>
<keyword evidence="7 8" id="KW-0998">Cell outer membrane</keyword>
<feature type="domain" description="TonB-dependent receptor-like beta-barrel" evidence="11">
    <location>
        <begin position="365"/>
        <end position="802"/>
    </location>
</feature>
<dbReference type="EMBL" id="JAVRHT010000048">
    <property type="protein sequence ID" value="MDT0633044.1"/>
    <property type="molecule type" value="Genomic_DNA"/>
</dbReference>
<comment type="similarity">
    <text evidence="8 9">Belongs to the TonB-dependent receptor family.</text>
</comment>
<dbReference type="InterPro" id="IPR000531">
    <property type="entry name" value="Beta-barrel_TonB"/>
</dbReference>
<dbReference type="Gene3D" id="2.60.40.1120">
    <property type="entry name" value="Carboxypeptidase-like, regulatory domain"/>
    <property type="match status" value="1"/>
</dbReference>
<feature type="domain" description="TonB-dependent receptor plug" evidence="12">
    <location>
        <begin position="123"/>
        <end position="231"/>
    </location>
</feature>
<dbReference type="InterPro" id="IPR013784">
    <property type="entry name" value="Carb-bd-like_fold"/>
</dbReference>
<dbReference type="SUPFAM" id="SSF56935">
    <property type="entry name" value="Porins"/>
    <property type="match status" value="1"/>
</dbReference>
<evidence type="ECO:0000256" key="7">
    <source>
        <dbReference type="ARBA" id="ARBA00023237"/>
    </source>
</evidence>
<evidence type="ECO:0000313" key="13">
    <source>
        <dbReference type="EMBL" id="MDT0633044.1"/>
    </source>
</evidence>